<accession>A0A377ZBH8</accession>
<proteinExistence type="predicted"/>
<evidence type="ECO:0000256" key="1">
    <source>
        <dbReference type="SAM" id="MobiDB-lite"/>
    </source>
</evidence>
<dbReference type="Proteomes" id="UP000255192">
    <property type="component" value="Unassembled WGS sequence"/>
</dbReference>
<evidence type="ECO:0000313" key="2">
    <source>
        <dbReference type="EMBL" id="STU66103.1"/>
    </source>
</evidence>
<organism evidence="2 3">
    <name type="scientific">Klebsiella pneumoniae</name>
    <dbReference type="NCBI Taxonomy" id="573"/>
    <lineage>
        <taxon>Bacteria</taxon>
        <taxon>Pseudomonadati</taxon>
        <taxon>Pseudomonadota</taxon>
        <taxon>Gammaproteobacteria</taxon>
        <taxon>Enterobacterales</taxon>
        <taxon>Enterobacteriaceae</taxon>
        <taxon>Klebsiella/Raoultella group</taxon>
        <taxon>Klebsiella</taxon>
        <taxon>Klebsiella pneumoniae complex</taxon>
    </lineage>
</organism>
<dbReference type="AlphaFoldDB" id="A0A377ZBH8"/>
<dbReference type="EMBL" id="UGMD01000002">
    <property type="protein sequence ID" value="STU66103.1"/>
    <property type="molecule type" value="Genomic_DNA"/>
</dbReference>
<gene>
    <name evidence="2" type="ORF">NCTC204_00129</name>
</gene>
<sequence>MNVTRKEQRIIQRALNAWQASGELTPRTASGWRKRCASPPLTGGA</sequence>
<evidence type="ECO:0000313" key="3">
    <source>
        <dbReference type="Proteomes" id="UP000255192"/>
    </source>
</evidence>
<protein>
    <submittedName>
        <fullName evidence="2">Membrane protein</fullName>
    </submittedName>
</protein>
<name>A0A377ZBH8_KLEPN</name>
<reference evidence="2 3" key="1">
    <citation type="submission" date="2018-06" db="EMBL/GenBank/DDBJ databases">
        <authorList>
            <consortium name="Pathogen Informatics"/>
            <person name="Doyle S."/>
        </authorList>
    </citation>
    <scope>NUCLEOTIDE SEQUENCE [LARGE SCALE GENOMIC DNA]</scope>
    <source>
        <strain evidence="2 3">NCTC204</strain>
    </source>
</reference>
<feature type="region of interest" description="Disordered" evidence="1">
    <location>
        <begin position="24"/>
        <end position="45"/>
    </location>
</feature>